<gene>
    <name evidence="1" type="ORF">LOD99_6076</name>
</gene>
<proteinExistence type="predicted"/>
<reference evidence="1 2" key="1">
    <citation type="journal article" date="2023" name="BMC Biol.">
        <title>The compact genome of the sponge Oopsacas minuta (Hexactinellida) is lacking key metazoan core genes.</title>
        <authorList>
            <person name="Santini S."/>
            <person name="Schenkelaars Q."/>
            <person name="Jourda C."/>
            <person name="Duchesne M."/>
            <person name="Belahbib H."/>
            <person name="Rocher C."/>
            <person name="Selva M."/>
            <person name="Riesgo A."/>
            <person name="Vervoort M."/>
            <person name="Leys S.P."/>
            <person name="Kodjabachian L."/>
            <person name="Le Bivic A."/>
            <person name="Borchiellini C."/>
            <person name="Claverie J.M."/>
            <person name="Renard E."/>
        </authorList>
    </citation>
    <scope>NUCLEOTIDE SEQUENCE [LARGE SCALE GENOMIC DNA]</scope>
    <source>
        <strain evidence="1">SPO-2</strain>
    </source>
</reference>
<dbReference type="AlphaFoldDB" id="A0AAV7JMX5"/>
<evidence type="ECO:0000313" key="1">
    <source>
        <dbReference type="EMBL" id="KAI6650159.1"/>
    </source>
</evidence>
<accession>A0AAV7JMX5</accession>
<comment type="caution">
    <text evidence="1">The sequence shown here is derived from an EMBL/GenBank/DDBJ whole genome shotgun (WGS) entry which is preliminary data.</text>
</comment>
<name>A0AAV7JMX5_9METZ</name>
<dbReference type="EMBL" id="JAKMXF010000313">
    <property type="protein sequence ID" value="KAI6650159.1"/>
    <property type="molecule type" value="Genomic_DNA"/>
</dbReference>
<sequence length="85" mass="9966">MTTPNAANILKQPCRETCLRELSPTNHWLSDVTVNLFCLSLSILLKHSFRYSDIKGLQDMLFSQKLRFKKALRPTRDPKYTDMFM</sequence>
<evidence type="ECO:0000313" key="2">
    <source>
        <dbReference type="Proteomes" id="UP001165289"/>
    </source>
</evidence>
<keyword evidence="2" id="KW-1185">Reference proteome</keyword>
<protein>
    <submittedName>
        <fullName evidence="1">Uncharacterized protein</fullName>
    </submittedName>
</protein>
<dbReference type="Proteomes" id="UP001165289">
    <property type="component" value="Unassembled WGS sequence"/>
</dbReference>
<organism evidence="1 2">
    <name type="scientific">Oopsacas minuta</name>
    <dbReference type="NCBI Taxonomy" id="111878"/>
    <lineage>
        <taxon>Eukaryota</taxon>
        <taxon>Metazoa</taxon>
        <taxon>Porifera</taxon>
        <taxon>Hexactinellida</taxon>
        <taxon>Hexasterophora</taxon>
        <taxon>Lyssacinosida</taxon>
        <taxon>Leucopsacidae</taxon>
        <taxon>Oopsacas</taxon>
    </lineage>
</organism>